<dbReference type="RefSeq" id="WP_184850488.1">
    <property type="nucleotide sequence ID" value="NZ_JABZEH010000001.1"/>
</dbReference>
<proteinExistence type="predicted"/>
<comment type="caution">
    <text evidence="1">The sequence shown here is derived from an EMBL/GenBank/DDBJ whole genome shotgun (WGS) entry which is preliminary data.</text>
</comment>
<gene>
    <name evidence="1" type="ORF">LBW55_12390</name>
</gene>
<evidence type="ECO:0000313" key="1">
    <source>
        <dbReference type="EMBL" id="MDB0522402.1"/>
    </source>
</evidence>
<name>A0AAE3T4F6_RALSL</name>
<dbReference type="EMBL" id="JAIVEX010000005">
    <property type="protein sequence ID" value="MDB0522402.1"/>
    <property type="molecule type" value="Genomic_DNA"/>
</dbReference>
<reference evidence="1" key="1">
    <citation type="submission" date="2021-09" db="EMBL/GenBank/DDBJ databases">
        <title>Genomic analysis of Ralstonia spp.</title>
        <authorList>
            <person name="Aburjaile F."/>
            <person name="Ariute J.C."/>
            <person name="Pais A.K.L."/>
            <person name="Albuquerque G.M.R."/>
            <person name="Silva A.M.F."/>
            <person name="Brenig B."/>
            <person name="Azevedo V."/>
            <person name="Matiuzzi M."/>
            <person name="Ramos R."/>
            <person name="Goes-Neto A."/>
            <person name="Soares S."/>
            <person name="Iseppon A.M.B."/>
            <person name="Souza E."/>
            <person name="Gama M."/>
        </authorList>
    </citation>
    <scope>NUCLEOTIDE SEQUENCE</scope>
    <source>
        <strain evidence="1">B4</strain>
    </source>
</reference>
<evidence type="ECO:0000313" key="2">
    <source>
        <dbReference type="Proteomes" id="UP001143674"/>
    </source>
</evidence>
<dbReference type="AlphaFoldDB" id="A0AAE3T4F6"/>
<dbReference type="Proteomes" id="UP001143674">
    <property type="component" value="Unassembled WGS sequence"/>
</dbReference>
<protein>
    <submittedName>
        <fullName evidence="1">Uncharacterized protein</fullName>
    </submittedName>
</protein>
<organism evidence="1 2">
    <name type="scientific">Ralstonia solanacearum</name>
    <name type="common">Pseudomonas solanacearum</name>
    <dbReference type="NCBI Taxonomy" id="305"/>
    <lineage>
        <taxon>Bacteria</taxon>
        <taxon>Pseudomonadati</taxon>
        <taxon>Pseudomonadota</taxon>
        <taxon>Betaproteobacteria</taxon>
        <taxon>Burkholderiales</taxon>
        <taxon>Burkholderiaceae</taxon>
        <taxon>Ralstonia</taxon>
        <taxon>Ralstonia solanacearum species complex</taxon>
    </lineage>
</organism>
<accession>A0AAE3T4F6</accession>
<sequence length="72" mass="7876">MKPENCPQCAALTPAEGTVIRSDGKREALYRCTAHCCGTLFSHALPLAQQDADGVQPYRNRRAPSEQILTDC</sequence>